<evidence type="ECO:0000256" key="3">
    <source>
        <dbReference type="ARBA" id="ARBA00023163"/>
    </source>
</evidence>
<evidence type="ECO:0000256" key="5">
    <source>
        <dbReference type="SAM" id="MobiDB-lite"/>
    </source>
</evidence>
<evidence type="ECO:0000259" key="6">
    <source>
        <dbReference type="PROSITE" id="PS51294"/>
    </source>
</evidence>
<keyword evidence="8" id="KW-1185">Reference proteome</keyword>
<dbReference type="NCBIfam" id="TIGR01557">
    <property type="entry name" value="myb_SHAQKYF"/>
    <property type="match status" value="1"/>
</dbReference>
<evidence type="ECO:0000256" key="2">
    <source>
        <dbReference type="ARBA" id="ARBA00023015"/>
    </source>
</evidence>
<keyword evidence="4" id="KW-0539">Nucleus</keyword>
<gene>
    <name evidence="7" type="ORF">M8C21_013555</name>
</gene>
<feature type="region of interest" description="Disordered" evidence="5">
    <location>
        <begin position="22"/>
        <end position="56"/>
    </location>
</feature>
<dbReference type="AlphaFoldDB" id="A0AAD5CN29"/>
<dbReference type="InterPro" id="IPR006447">
    <property type="entry name" value="Myb_dom_plants"/>
</dbReference>
<name>A0AAD5CN29_AMBAR</name>
<dbReference type="InterPro" id="IPR001005">
    <property type="entry name" value="SANT/Myb"/>
</dbReference>
<feature type="compositionally biased region" description="Basic and acidic residues" evidence="5">
    <location>
        <begin position="22"/>
        <end position="34"/>
    </location>
</feature>
<dbReference type="Pfam" id="PF00249">
    <property type="entry name" value="Myb_DNA-binding"/>
    <property type="match status" value="1"/>
</dbReference>
<accession>A0AAD5CN29</accession>
<dbReference type="SUPFAM" id="SSF46689">
    <property type="entry name" value="Homeodomain-like"/>
    <property type="match status" value="1"/>
</dbReference>
<evidence type="ECO:0000313" key="8">
    <source>
        <dbReference type="Proteomes" id="UP001206925"/>
    </source>
</evidence>
<dbReference type="GO" id="GO:0003700">
    <property type="term" value="F:DNA-binding transcription factor activity"/>
    <property type="evidence" value="ECO:0007669"/>
    <property type="project" value="InterPro"/>
</dbReference>
<dbReference type="PROSITE" id="PS51294">
    <property type="entry name" value="HTH_MYB"/>
    <property type="match status" value="1"/>
</dbReference>
<dbReference type="GO" id="GO:0005634">
    <property type="term" value="C:nucleus"/>
    <property type="evidence" value="ECO:0007669"/>
    <property type="project" value="UniProtKB-SubCell"/>
</dbReference>
<feature type="compositionally biased region" description="Polar residues" evidence="5">
    <location>
        <begin position="39"/>
        <end position="55"/>
    </location>
</feature>
<organism evidence="7 8">
    <name type="scientific">Ambrosia artemisiifolia</name>
    <name type="common">Common ragweed</name>
    <dbReference type="NCBI Taxonomy" id="4212"/>
    <lineage>
        <taxon>Eukaryota</taxon>
        <taxon>Viridiplantae</taxon>
        <taxon>Streptophyta</taxon>
        <taxon>Embryophyta</taxon>
        <taxon>Tracheophyta</taxon>
        <taxon>Spermatophyta</taxon>
        <taxon>Magnoliopsida</taxon>
        <taxon>eudicotyledons</taxon>
        <taxon>Gunneridae</taxon>
        <taxon>Pentapetalae</taxon>
        <taxon>asterids</taxon>
        <taxon>campanulids</taxon>
        <taxon>Asterales</taxon>
        <taxon>Asteraceae</taxon>
        <taxon>Asteroideae</taxon>
        <taxon>Heliantheae alliance</taxon>
        <taxon>Heliantheae</taxon>
        <taxon>Ambrosia</taxon>
    </lineage>
</organism>
<comment type="caution">
    <text evidence="7">The sequence shown here is derived from an EMBL/GenBank/DDBJ whole genome shotgun (WGS) entry which is preliminary data.</text>
</comment>
<dbReference type="GO" id="GO:0003677">
    <property type="term" value="F:DNA binding"/>
    <property type="evidence" value="ECO:0007669"/>
    <property type="project" value="InterPro"/>
</dbReference>
<reference evidence="7" key="1">
    <citation type="submission" date="2022-06" db="EMBL/GenBank/DDBJ databases">
        <title>Uncovering the hologenomic basis of an extraordinary plant invasion.</title>
        <authorList>
            <person name="Bieker V.C."/>
            <person name="Martin M.D."/>
            <person name="Gilbert T."/>
            <person name="Hodgins K."/>
            <person name="Battlay P."/>
            <person name="Petersen B."/>
            <person name="Wilson J."/>
        </authorList>
    </citation>
    <scope>NUCLEOTIDE SEQUENCE</scope>
    <source>
        <strain evidence="7">AA19_3_7</strain>
        <tissue evidence="7">Leaf</tissue>
    </source>
</reference>
<keyword evidence="3" id="KW-0804">Transcription</keyword>
<dbReference type="InterPro" id="IPR009057">
    <property type="entry name" value="Homeodomain-like_sf"/>
</dbReference>
<dbReference type="PANTHER" id="PTHR31314:SF168">
    <property type="entry name" value="MYB-LIKE HTH TRANSCRIPTIONAL REGULATOR FAMILY PROTEIN"/>
    <property type="match status" value="1"/>
</dbReference>
<sequence>MVEDGDCDGIDMNDHLCCKKIEDDDDGTKTKSSDESSGNTSTVDQQEGEKTSTGVRQYVRSKMPRLRWTPELHHIFVRAVERLGGQERATPKLVLQLMNIKGLNIAHVKSHLQMYRSRRIDDQGQVINEGHYYAMRNNHHVHNLWQLPMFNPRSFRPNPSYNGAHLLSRNNMNTRMIDEYGLINGNGSYCSSKILNSSMEEQNYKIAHHEFEDNKESLMQPWAIKQALNNTRSTLVDYQLMNSPRFDHNPLETKKRKAVDNGIDLNLSLSINVRSLEDEDEDEDEEVDNSLSLSLFTSSPKKKKHFSWLEDGEHAKNPRWASTLDLTI</sequence>
<evidence type="ECO:0000313" key="7">
    <source>
        <dbReference type="EMBL" id="KAI7745083.1"/>
    </source>
</evidence>
<dbReference type="InterPro" id="IPR017930">
    <property type="entry name" value="Myb_dom"/>
</dbReference>
<comment type="subcellular location">
    <subcellularLocation>
        <location evidence="1">Nucleus</location>
    </subcellularLocation>
</comment>
<proteinExistence type="predicted"/>
<protein>
    <recommendedName>
        <fullName evidence="6">HTH myb-type domain-containing protein</fullName>
    </recommendedName>
</protein>
<feature type="domain" description="HTH myb-type" evidence="6">
    <location>
        <begin position="60"/>
        <end position="120"/>
    </location>
</feature>
<dbReference type="Proteomes" id="UP001206925">
    <property type="component" value="Unassembled WGS sequence"/>
</dbReference>
<evidence type="ECO:0000256" key="4">
    <source>
        <dbReference type="ARBA" id="ARBA00023242"/>
    </source>
</evidence>
<dbReference type="PANTHER" id="PTHR31314">
    <property type="entry name" value="MYB FAMILY TRANSCRIPTION FACTOR PHL7-LIKE"/>
    <property type="match status" value="1"/>
</dbReference>
<dbReference type="Gene3D" id="1.10.10.60">
    <property type="entry name" value="Homeodomain-like"/>
    <property type="match status" value="1"/>
</dbReference>
<dbReference type="EMBL" id="JAMZMK010007370">
    <property type="protein sequence ID" value="KAI7745083.1"/>
    <property type="molecule type" value="Genomic_DNA"/>
</dbReference>
<dbReference type="FunFam" id="1.10.10.60:FF:000002">
    <property type="entry name" value="Myb family transcription factor"/>
    <property type="match status" value="1"/>
</dbReference>
<dbReference type="InterPro" id="IPR046955">
    <property type="entry name" value="PHR1-like"/>
</dbReference>
<keyword evidence="2" id="KW-0805">Transcription regulation</keyword>
<evidence type="ECO:0000256" key="1">
    <source>
        <dbReference type="ARBA" id="ARBA00004123"/>
    </source>
</evidence>